<dbReference type="Proteomes" id="UP000030661">
    <property type="component" value="Unassembled WGS sequence"/>
</dbReference>
<dbReference type="Gene3D" id="3.30.450.20">
    <property type="entry name" value="PAS domain"/>
    <property type="match status" value="2"/>
</dbReference>
<dbReference type="PROSITE" id="PS50045">
    <property type="entry name" value="SIGMA54_INTERACT_4"/>
    <property type="match status" value="1"/>
</dbReference>
<dbReference type="PROSITE" id="PS00676">
    <property type="entry name" value="SIGMA54_INTERACT_2"/>
    <property type="match status" value="1"/>
</dbReference>
<evidence type="ECO:0000313" key="8">
    <source>
        <dbReference type="EMBL" id="GAK55897.1"/>
    </source>
</evidence>
<feature type="coiled-coil region" evidence="5">
    <location>
        <begin position="177"/>
        <end position="218"/>
    </location>
</feature>
<feature type="domain" description="PAC" evidence="7">
    <location>
        <begin position="287"/>
        <end position="337"/>
    </location>
</feature>
<keyword evidence="1" id="KW-0547">Nucleotide-binding</keyword>
<keyword evidence="9" id="KW-1185">Reference proteome</keyword>
<evidence type="ECO:0000256" key="5">
    <source>
        <dbReference type="SAM" id="Coils"/>
    </source>
</evidence>
<dbReference type="Gene3D" id="1.10.8.60">
    <property type="match status" value="1"/>
</dbReference>
<dbReference type="InterPro" id="IPR002078">
    <property type="entry name" value="Sigma_54_int"/>
</dbReference>
<dbReference type="GO" id="GO:0005524">
    <property type="term" value="F:ATP binding"/>
    <property type="evidence" value="ECO:0007669"/>
    <property type="project" value="UniProtKB-KW"/>
</dbReference>
<dbReference type="HOGENOM" id="CLU_000445_8_1_0"/>
<dbReference type="Gene3D" id="3.40.50.300">
    <property type="entry name" value="P-loop containing nucleotide triphosphate hydrolases"/>
    <property type="match status" value="1"/>
</dbReference>
<evidence type="ECO:0000259" key="7">
    <source>
        <dbReference type="PROSITE" id="PS50113"/>
    </source>
</evidence>
<dbReference type="SMART" id="SM00091">
    <property type="entry name" value="PAS"/>
    <property type="match status" value="2"/>
</dbReference>
<dbReference type="NCBIfam" id="TIGR00229">
    <property type="entry name" value="sensory_box"/>
    <property type="match status" value="2"/>
</dbReference>
<dbReference type="GO" id="GO:0006355">
    <property type="term" value="P:regulation of DNA-templated transcription"/>
    <property type="evidence" value="ECO:0007669"/>
    <property type="project" value="InterPro"/>
</dbReference>
<dbReference type="InterPro" id="IPR025943">
    <property type="entry name" value="Sigma_54_int_dom_ATP-bd_2"/>
</dbReference>
<keyword evidence="2" id="KW-0067">ATP-binding</keyword>
<dbReference type="EMBL" id="DF820464">
    <property type="protein sequence ID" value="GAK55897.1"/>
    <property type="molecule type" value="Genomic_DNA"/>
</dbReference>
<dbReference type="FunFam" id="3.40.50.300:FF:000006">
    <property type="entry name" value="DNA-binding transcriptional regulator NtrC"/>
    <property type="match status" value="1"/>
</dbReference>
<dbReference type="SUPFAM" id="SSF55785">
    <property type="entry name" value="PYP-like sensor domain (PAS domain)"/>
    <property type="match status" value="2"/>
</dbReference>
<dbReference type="PANTHER" id="PTHR32071">
    <property type="entry name" value="TRANSCRIPTIONAL REGULATORY PROTEIN"/>
    <property type="match status" value="1"/>
</dbReference>
<evidence type="ECO:0000313" key="9">
    <source>
        <dbReference type="Proteomes" id="UP000030661"/>
    </source>
</evidence>
<dbReference type="PROSITE" id="PS50113">
    <property type="entry name" value="PAC"/>
    <property type="match status" value="1"/>
</dbReference>
<keyword evidence="3" id="KW-0805">Transcription regulation</keyword>
<protein>
    <submittedName>
        <fullName evidence="8">PAS modulated sigma54 specific transcriptional regulator, Fis family</fullName>
    </submittedName>
</protein>
<reference evidence="8" key="1">
    <citation type="journal article" date="2015" name="PeerJ">
        <title>First genomic representation of candidate bacterial phylum KSB3 points to enhanced environmental sensing as a trigger of wastewater bulking.</title>
        <authorList>
            <person name="Sekiguchi Y."/>
            <person name="Ohashi A."/>
            <person name="Parks D.H."/>
            <person name="Yamauchi T."/>
            <person name="Tyson G.W."/>
            <person name="Hugenholtz P."/>
        </authorList>
    </citation>
    <scope>NUCLEOTIDE SEQUENCE [LARGE SCALE GENOMIC DNA]</scope>
</reference>
<proteinExistence type="predicted"/>
<dbReference type="SUPFAM" id="SSF46689">
    <property type="entry name" value="Homeodomain-like"/>
    <property type="match status" value="1"/>
</dbReference>
<dbReference type="InterPro" id="IPR002197">
    <property type="entry name" value="HTH_Fis"/>
</dbReference>
<organism evidence="8">
    <name type="scientific">Vecturithrix granuli</name>
    <dbReference type="NCBI Taxonomy" id="1499967"/>
    <lineage>
        <taxon>Bacteria</taxon>
        <taxon>Candidatus Moduliflexota</taxon>
        <taxon>Candidatus Vecturitrichia</taxon>
        <taxon>Candidatus Vecturitrichales</taxon>
        <taxon>Candidatus Vecturitrichaceae</taxon>
        <taxon>Candidatus Vecturithrix</taxon>
    </lineage>
</organism>
<dbReference type="GO" id="GO:0043565">
    <property type="term" value="F:sequence-specific DNA binding"/>
    <property type="evidence" value="ECO:0007669"/>
    <property type="project" value="InterPro"/>
</dbReference>
<dbReference type="InterPro" id="IPR000014">
    <property type="entry name" value="PAS"/>
</dbReference>
<dbReference type="Gene3D" id="1.10.10.60">
    <property type="entry name" value="Homeodomain-like"/>
    <property type="match status" value="1"/>
</dbReference>
<dbReference type="Pfam" id="PF13426">
    <property type="entry name" value="PAS_9"/>
    <property type="match status" value="1"/>
</dbReference>
<evidence type="ECO:0000256" key="4">
    <source>
        <dbReference type="ARBA" id="ARBA00023163"/>
    </source>
</evidence>
<dbReference type="InterPro" id="IPR035965">
    <property type="entry name" value="PAS-like_dom_sf"/>
</dbReference>
<dbReference type="Pfam" id="PF00989">
    <property type="entry name" value="PAS"/>
    <property type="match status" value="1"/>
</dbReference>
<dbReference type="CDD" id="cd00009">
    <property type="entry name" value="AAA"/>
    <property type="match status" value="1"/>
</dbReference>
<dbReference type="Pfam" id="PF25601">
    <property type="entry name" value="AAA_lid_14"/>
    <property type="match status" value="1"/>
</dbReference>
<name>A0A081BU92_VECG1</name>
<evidence type="ECO:0000256" key="2">
    <source>
        <dbReference type="ARBA" id="ARBA00022840"/>
    </source>
</evidence>
<dbReference type="SUPFAM" id="SSF52540">
    <property type="entry name" value="P-loop containing nucleoside triphosphate hydrolases"/>
    <property type="match status" value="1"/>
</dbReference>
<dbReference type="Pfam" id="PF02954">
    <property type="entry name" value="HTH_8"/>
    <property type="match status" value="1"/>
</dbReference>
<dbReference type="AlphaFoldDB" id="A0A081BU92"/>
<feature type="domain" description="Sigma-54 factor interaction" evidence="6">
    <location>
        <begin position="362"/>
        <end position="590"/>
    </location>
</feature>
<dbReference type="CDD" id="cd00130">
    <property type="entry name" value="PAS"/>
    <property type="match status" value="2"/>
</dbReference>
<evidence type="ECO:0000256" key="1">
    <source>
        <dbReference type="ARBA" id="ARBA00022741"/>
    </source>
</evidence>
<dbReference type="Pfam" id="PF00158">
    <property type="entry name" value="Sigma54_activat"/>
    <property type="match status" value="1"/>
</dbReference>
<evidence type="ECO:0000256" key="3">
    <source>
        <dbReference type="ARBA" id="ARBA00023015"/>
    </source>
</evidence>
<dbReference type="PANTHER" id="PTHR32071:SF121">
    <property type="entry name" value="SIGMA L-DEPENDENT TRANSCRIPTIONAL REGULATOR YQIR-RELATED"/>
    <property type="match status" value="1"/>
</dbReference>
<dbReference type="STRING" id="1499967.U27_02858"/>
<dbReference type="PRINTS" id="PR01590">
    <property type="entry name" value="HTHFIS"/>
</dbReference>
<dbReference type="InterPro" id="IPR025662">
    <property type="entry name" value="Sigma_54_int_dom_ATP-bd_1"/>
</dbReference>
<keyword evidence="4" id="KW-0804">Transcription</keyword>
<dbReference type="InterPro" id="IPR000700">
    <property type="entry name" value="PAS-assoc_C"/>
</dbReference>
<dbReference type="SMART" id="SM00382">
    <property type="entry name" value="AAA"/>
    <property type="match status" value="1"/>
</dbReference>
<evidence type="ECO:0000259" key="6">
    <source>
        <dbReference type="PROSITE" id="PS50045"/>
    </source>
</evidence>
<feature type="coiled-coil region" evidence="5">
    <location>
        <begin position="325"/>
        <end position="352"/>
    </location>
</feature>
<dbReference type="InterPro" id="IPR058031">
    <property type="entry name" value="AAA_lid_NorR"/>
</dbReference>
<dbReference type="InterPro" id="IPR027417">
    <property type="entry name" value="P-loop_NTPase"/>
</dbReference>
<sequence>MDKIAEFQRKAQGNVNVIAEMIEEMSNQEISHLIHELWVHQIQLESQNDELHKQQRQLETSRSHFHDLYMYAPIGCCMFDKEGLIREANETIAAQLGIEREHLLNARFAGFLVEEDQEIFFRHLKAAFTTKCRQMDFVRLTGKRHQPLDVRLDSIPGINADEYGEQCWTAIIDISERKQLEKLIKERTIKLAQTTRQLEQAAAECKHMDEALRISEQQYRLLAEHVSDGIAMLRNGEVLFANKTFLALFGYADAPIFPIALSMLMREDARKRFEDTLIEIDKGLLKPRFEMSSMTRDGRDIWLQGAHRPIEWQGMAAILLTMRDITDTKRLELTLEQEKKRLQKEIITLKSSLKDRYKVGEIIGKSAVMQAMYEQIFKAATSDASVFIYGESGTGKELIARTIHKMSKRREQRFIPVNCGAIPETLFESEFFGHRKGSFTGAFRDKQGFFSAAHKGTLFLDELGELTPAMQVKLLRVLDDGEYMPVGETTLKKVDVRIITATNRNLDELRKRGLIREDFFFRIHVFTITIPPLRDRKDDIPLLVDHFLHRYRADDEPLPTIPAYIMEMFYTYDWPGNVREFQNAIQRYLSGQPLNFLETTQEESLKANALSPSKGSQDHREFQAVMDEFEKKLILNVLEQQRWNKSKTAAVLGIPRRTLYRKMERYGIV</sequence>
<dbReference type="InterPro" id="IPR003593">
    <property type="entry name" value="AAA+_ATPase"/>
</dbReference>
<dbReference type="InterPro" id="IPR013767">
    <property type="entry name" value="PAS_fold"/>
</dbReference>
<keyword evidence="5" id="KW-0175">Coiled coil</keyword>
<dbReference type="eggNOG" id="COG3829">
    <property type="taxonomic scope" value="Bacteria"/>
</dbReference>
<dbReference type="PROSITE" id="PS00675">
    <property type="entry name" value="SIGMA54_INTERACT_1"/>
    <property type="match status" value="1"/>
</dbReference>
<gene>
    <name evidence="8" type="ORF">U27_02858</name>
</gene>
<dbReference type="InterPro" id="IPR009057">
    <property type="entry name" value="Homeodomain-like_sf"/>
</dbReference>
<accession>A0A081BU92</accession>